<dbReference type="Pfam" id="PF13426">
    <property type="entry name" value="PAS_9"/>
    <property type="match status" value="1"/>
</dbReference>
<dbReference type="Gene3D" id="3.30.450.20">
    <property type="entry name" value="PAS domain"/>
    <property type="match status" value="1"/>
</dbReference>
<feature type="domain" description="GGDEF" evidence="3">
    <location>
        <begin position="169"/>
        <end position="301"/>
    </location>
</feature>
<dbReference type="NCBIfam" id="TIGR00229">
    <property type="entry name" value="sensory_box"/>
    <property type="match status" value="1"/>
</dbReference>
<dbReference type="CDD" id="cd01948">
    <property type="entry name" value="EAL"/>
    <property type="match status" value="1"/>
</dbReference>
<dbReference type="PROSITE" id="PS50883">
    <property type="entry name" value="EAL"/>
    <property type="match status" value="1"/>
</dbReference>
<dbReference type="Gene3D" id="3.30.70.270">
    <property type="match status" value="1"/>
</dbReference>
<accession>A0ABS4KGI5</accession>
<dbReference type="SUPFAM" id="SSF141868">
    <property type="entry name" value="EAL domain-like"/>
    <property type="match status" value="1"/>
</dbReference>
<dbReference type="CDD" id="cd01949">
    <property type="entry name" value="GGDEF"/>
    <property type="match status" value="1"/>
</dbReference>
<evidence type="ECO:0000313" key="5">
    <source>
        <dbReference type="Proteomes" id="UP001314903"/>
    </source>
</evidence>
<protein>
    <submittedName>
        <fullName evidence="4">Diguanylate cyclase (GGDEF)-like protein/PAS domain S-box-containing protein</fullName>
    </submittedName>
</protein>
<evidence type="ECO:0000259" key="1">
    <source>
        <dbReference type="PROSITE" id="PS50112"/>
    </source>
</evidence>
<dbReference type="InterPro" id="IPR035965">
    <property type="entry name" value="PAS-like_dom_sf"/>
</dbReference>
<dbReference type="Pfam" id="PF00990">
    <property type="entry name" value="GGDEF"/>
    <property type="match status" value="1"/>
</dbReference>
<dbReference type="PANTHER" id="PTHR44757:SF2">
    <property type="entry name" value="BIOFILM ARCHITECTURE MAINTENANCE PROTEIN MBAA"/>
    <property type="match status" value="1"/>
</dbReference>
<dbReference type="PANTHER" id="PTHR44757">
    <property type="entry name" value="DIGUANYLATE CYCLASE DGCP"/>
    <property type="match status" value="1"/>
</dbReference>
<dbReference type="Gene3D" id="3.20.20.450">
    <property type="entry name" value="EAL domain"/>
    <property type="match status" value="1"/>
</dbReference>
<sequence>MYIKKADILSGDTFLFEAVFQAMKDGIIITDNKFKIIWGNLSAQRITGIKIDDMKGKSPRDIKTGLLDEELFKDIWTSLMVYERWEGEIWSKHRNGKKYPEKLTIFTVKDKSDKEIERYVLIFEDLTLRKKIRQRLKVFSQRDSLTGLCNRNGFEINLQKKLSDYRGDFIFALILVDIVNFKEMNDSLGQNIGDEILKKCAVILKENFKSGFLIGRYGSDEFIIATPRLKYENKIFELTKEIRKKLEAPIKIDDIEVNILVRQGVAFYPLDGIDVDILIRNTNIASFYSKEMQNALVFYDKKMEDEMIKSFFIANNIKRGIDEGEFYLMYQPIFDINGKKLAGLEALARWQNKDIGLINPMDFISIAEKTGNINLLGDFILKEVSKDIVKWKDAGIDIPKVAINISTKQLEHQDFCFNALSIFEYYGVNLFKIEFEITESIMMGNIKIILENINYLNGAGISMSIDDFGTGYSSLGQLKNLPIKKIKIDKIFIDDIPYDSKGVEICRSILSMGRILKLDIVAEGIETKEQLEAIKRMGCILGQGYYYSKPLEPHEIQNSFL</sequence>
<evidence type="ECO:0000313" key="4">
    <source>
        <dbReference type="EMBL" id="MBP2026889.1"/>
    </source>
</evidence>
<dbReference type="CDD" id="cd00130">
    <property type="entry name" value="PAS"/>
    <property type="match status" value="1"/>
</dbReference>
<evidence type="ECO:0000259" key="3">
    <source>
        <dbReference type="PROSITE" id="PS50887"/>
    </source>
</evidence>
<dbReference type="SUPFAM" id="SSF55785">
    <property type="entry name" value="PYP-like sensor domain (PAS domain)"/>
    <property type="match status" value="1"/>
</dbReference>
<dbReference type="InterPro" id="IPR052155">
    <property type="entry name" value="Biofilm_reg_signaling"/>
</dbReference>
<feature type="domain" description="EAL" evidence="2">
    <location>
        <begin position="310"/>
        <end position="561"/>
    </location>
</feature>
<dbReference type="RefSeq" id="WP_209659350.1">
    <property type="nucleotide sequence ID" value="NZ_JAGGLI010000005.1"/>
</dbReference>
<feature type="domain" description="PAS" evidence="1">
    <location>
        <begin position="12"/>
        <end position="58"/>
    </location>
</feature>
<dbReference type="InterPro" id="IPR001633">
    <property type="entry name" value="EAL_dom"/>
</dbReference>
<dbReference type="PROSITE" id="PS50112">
    <property type="entry name" value="PAS"/>
    <property type="match status" value="1"/>
</dbReference>
<reference evidence="4 5" key="1">
    <citation type="submission" date="2021-03" db="EMBL/GenBank/DDBJ databases">
        <title>Genomic Encyclopedia of Type Strains, Phase IV (KMG-IV): sequencing the most valuable type-strain genomes for metagenomic binning, comparative biology and taxonomic classification.</title>
        <authorList>
            <person name="Goeker M."/>
        </authorList>
    </citation>
    <scope>NUCLEOTIDE SEQUENCE [LARGE SCALE GENOMIC DNA]</scope>
    <source>
        <strain evidence="4 5">DSM 27512</strain>
    </source>
</reference>
<dbReference type="InterPro" id="IPR000014">
    <property type="entry name" value="PAS"/>
</dbReference>
<dbReference type="EMBL" id="JAGGLI010000005">
    <property type="protein sequence ID" value="MBP2026889.1"/>
    <property type="molecule type" value="Genomic_DNA"/>
</dbReference>
<evidence type="ECO:0000259" key="2">
    <source>
        <dbReference type="PROSITE" id="PS50883"/>
    </source>
</evidence>
<dbReference type="SMART" id="SM00267">
    <property type="entry name" value="GGDEF"/>
    <property type="match status" value="1"/>
</dbReference>
<organism evidence="4 5">
    <name type="scientific">Acetoanaerobium pronyense</name>
    <dbReference type="NCBI Taxonomy" id="1482736"/>
    <lineage>
        <taxon>Bacteria</taxon>
        <taxon>Bacillati</taxon>
        <taxon>Bacillota</taxon>
        <taxon>Clostridia</taxon>
        <taxon>Peptostreptococcales</taxon>
        <taxon>Filifactoraceae</taxon>
        <taxon>Acetoanaerobium</taxon>
    </lineage>
</organism>
<dbReference type="InterPro" id="IPR043128">
    <property type="entry name" value="Rev_trsase/Diguanyl_cyclase"/>
</dbReference>
<proteinExistence type="predicted"/>
<dbReference type="InterPro" id="IPR000160">
    <property type="entry name" value="GGDEF_dom"/>
</dbReference>
<dbReference type="NCBIfam" id="TIGR00254">
    <property type="entry name" value="GGDEF"/>
    <property type="match status" value="1"/>
</dbReference>
<comment type="caution">
    <text evidence="4">The sequence shown here is derived from an EMBL/GenBank/DDBJ whole genome shotgun (WGS) entry which is preliminary data.</text>
</comment>
<dbReference type="Pfam" id="PF00563">
    <property type="entry name" value="EAL"/>
    <property type="match status" value="1"/>
</dbReference>
<dbReference type="SUPFAM" id="SSF55073">
    <property type="entry name" value="Nucleotide cyclase"/>
    <property type="match status" value="1"/>
</dbReference>
<dbReference type="InterPro" id="IPR029787">
    <property type="entry name" value="Nucleotide_cyclase"/>
</dbReference>
<dbReference type="PROSITE" id="PS50887">
    <property type="entry name" value="GGDEF"/>
    <property type="match status" value="1"/>
</dbReference>
<keyword evidence="5" id="KW-1185">Reference proteome</keyword>
<dbReference type="InterPro" id="IPR035919">
    <property type="entry name" value="EAL_sf"/>
</dbReference>
<dbReference type="SMART" id="SM00052">
    <property type="entry name" value="EAL"/>
    <property type="match status" value="1"/>
</dbReference>
<gene>
    <name evidence="4" type="ORF">J2Z35_000681</name>
</gene>
<name>A0ABS4KGI5_9FIRM</name>
<dbReference type="Proteomes" id="UP001314903">
    <property type="component" value="Unassembled WGS sequence"/>
</dbReference>